<dbReference type="InterPro" id="IPR050223">
    <property type="entry name" value="D-isomer_2-hydroxyacid_DH"/>
</dbReference>
<dbReference type="CDD" id="cd12156">
    <property type="entry name" value="HPPR"/>
    <property type="match status" value="1"/>
</dbReference>
<organism evidence="6 7">
    <name type="scientific">Roseibium aestuarii</name>
    <dbReference type="NCBI Taxonomy" id="2600299"/>
    <lineage>
        <taxon>Bacteria</taxon>
        <taxon>Pseudomonadati</taxon>
        <taxon>Pseudomonadota</taxon>
        <taxon>Alphaproteobacteria</taxon>
        <taxon>Hyphomicrobiales</taxon>
        <taxon>Stappiaceae</taxon>
        <taxon>Roseibium</taxon>
    </lineage>
</organism>
<dbReference type="Proteomes" id="UP001597327">
    <property type="component" value="Unassembled WGS sequence"/>
</dbReference>
<evidence type="ECO:0000259" key="5">
    <source>
        <dbReference type="Pfam" id="PF02826"/>
    </source>
</evidence>
<dbReference type="RefSeq" id="WP_149894182.1">
    <property type="nucleotide sequence ID" value="NZ_JBHUFA010000013.1"/>
</dbReference>
<dbReference type="PANTHER" id="PTHR10996:SF178">
    <property type="entry name" value="2-HYDROXYACID DEHYDROGENASE YGL185C-RELATED"/>
    <property type="match status" value="1"/>
</dbReference>
<evidence type="ECO:0000313" key="6">
    <source>
        <dbReference type="EMBL" id="MFD1697014.1"/>
    </source>
</evidence>
<dbReference type="InterPro" id="IPR006140">
    <property type="entry name" value="D-isomer_DH_NAD-bd"/>
</dbReference>
<dbReference type="InterPro" id="IPR036291">
    <property type="entry name" value="NAD(P)-bd_dom_sf"/>
</dbReference>
<dbReference type="SUPFAM" id="SSF52283">
    <property type="entry name" value="Formate/glycerate dehydrogenase catalytic domain-like"/>
    <property type="match status" value="1"/>
</dbReference>
<dbReference type="Pfam" id="PF02826">
    <property type="entry name" value="2-Hacid_dh_C"/>
    <property type="match status" value="1"/>
</dbReference>
<protein>
    <submittedName>
        <fullName evidence="6">2-hydroxyacid dehydrogenase</fullName>
    </submittedName>
</protein>
<comment type="similarity">
    <text evidence="3">Belongs to the D-isomer specific 2-hydroxyacid dehydrogenase family.</text>
</comment>
<keyword evidence="7" id="KW-1185">Reference proteome</keyword>
<accession>A0ABW4JXX1</accession>
<dbReference type="SUPFAM" id="SSF51735">
    <property type="entry name" value="NAD(P)-binding Rossmann-fold domains"/>
    <property type="match status" value="1"/>
</dbReference>
<keyword evidence="1 3" id="KW-0560">Oxidoreductase</keyword>
<dbReference type="EMBL" id="JBHUFA010000013">
    <property type="protein sequence ID" value="MFD1697014.1"/>
    <property type="molecule type" value="Genomic_DNA"/>
</dbReference>
<gene>
    <name evidence="6" type="ORF">ACFSC7_15960</name>
</gene>
<evidence type="ECO:0000256" key="2">
    <source>
        <dbReference type="ARBA" id="ARBA00023027"/>
    </source>
</evidence>
<sequence>MSLPLVLMPRAMRPVIRDRLAPKVDLVTPFEADNPDATIARVAASVRGIAALGQTVDAAYLDRFPALEIIANFGVGYDTIDAETCAARGVMVTNTPDVLTEEVADTALGLMIMTVREFGAAERYVRAGRWAADGPYPLTRGSLIGRTLGIVGLGRIGKAIAARAEAFGLKIAYHGRSRQADVTYDYHPSVEALAEACDILMLVAPGGAETRHMVNRRVLEALGPQGVLINVGRGSLVDEEALIAALANGTILSAGLDVFEDEPHVPQALLTMENVVVLPHVGSASVRTRDAMGALVADNLLSWFETGRPITPVAECVGLLK</sequence>
<evidence type="ECO:0000313" key="7">
    <source>
        <dbReference type="Proteomes" id="UP001597327"/>
    </source>
</evidence>
<comment type="caution">
    <text evidence="6">The sequence shown here is derived from an EMBL/GenBank/DDBJ whole genome shotgun (WGS) entry which is preliminary data.</text>
</comment>
<reference evidence="7" key="1">
    <citation type="journal article" date="2019" name="Int. J. Syst. Evol. Microbiol.">
        <title>The Global Catalogue of Microorganisms (GCM) 10K type strain sequencing project: providing services to taxonomists for standard genome sequencing and annotation.</title>
        <authorList>
            <consortium name="The Broad Institute Genomics Platform"/>
            <consortium name="The Broad Institute Genome Sequencing Center for Infectious Disease"/>
            <person name="Wu L."/>
            <person name="Ma J."/>
        </authorList>
    </citation>
    <scope>NUCLEOTIDE SEQUENCE [LARGE SCALE GENOMIC DNA]</scope>
    <source>
        <strain evidence="7">JCM 3369</strain>
    </source>
</reference>
<proteinExistence type="inferred from homology"/>
<dbReference type="Gene3D" id="3.40.50.720">
    <property type="entry name" value="NAD(P)-binding Rossmann-like Domain"/>
    <property type="match status" value="2"/>
</dbReference>
<evidence type="ECO:0000256" key="3">
    <source>
        <dbReference type="RuleBase" id="RU003719"/>
    </source>
</evidence>
<feature type="domain" description="D-isomer specific 2-hydroxyacid dehydrogenase NAD-binding" evidence="5">
    <location>
        <begin position="108"/>
        <end position="282"/>
    </location>
</feature>
<dbReference type="InterPro" id="IPR006139">
    <property type="entry name" value="D-isomer_2_OHA_DH_cat_dom"/>
</dbReference>
<name>A0ABW4JXX1_9HYPH</name>
<dbReference type="Pfam" id="PF00389">
    <property type="entry name" value="2-Hacid_dh"/>
    <property type="match status" value="1"/>
</dbReference>
<dbReference type="PANTHER" id="PTHR10996">
    <property type="entry name" value="2-HYDROXYACID DEHYDROGENASE-RELATED"/>
    <property type="match status" value="1"/>
</dbReference>
<evidence type="ECO:0000259" key="4">
    <source>
        <dbReference type="Pfam" id="PF00389"/>
    </source>
</evidence>
<keyword evidence="2" id="KW-0520">NAD</keyword>
<feature type="domain" description="D-isomer specific 2-hydroxyacid dehydrogenase catalytic" evidence="4">
    <location>
        <begin position="27"/>
        <end position="313"/>
    </location>
</feature>
<evidence type="ECO:0000256" key="1">
    <source>
        <dbReference type="ARBA" id="ARBA00023002"/>
    </source>
</evidence>